<dbReference type="Gene3D" id="3.30.750.24">
    <property type="entry name" value="STAS domain"/>
    <property type="match status" value="1"/>
</dbReference>
<feature type="region of interest" description="Disordered" evidence="1">
    <location>
        <begin position="157"/>
        <end position="208"/>
    </location>
</feature>
<gene>
    <name evidence="3" type="ORF">B0I31_111118</name>
</gene>
<dbReference type="InterPro" id="IPR036513">
    <property type="entry name" value="STAS_dom_sf"/>
</dbReference>
<proteinExistence type="predicted"/>
<evidence type="ECO:0000256" key="1">
    <source>
        <dbReference type="SAM" id="MobiDB-lite"/>
    </source>
</evidence>
<dbReference type="PROSITE" id="PS50801">
    <property type="entry name" value="STAS"/>
    <property type="match status" value="1"/>
</dbReference>
<evidence type="ECO:0000313" key="3">
    <source>
        <dbReference type="EMBL" id="PSL52831.1"/>
    </source>
</evidence>
<sequence>MTTSAIGWREGIGMLALSVEAHRTGCAVVVATGELDLAGARRVLDRMDRLVSEGRDRIVLDMSGVAFCGAQAMSALVRTRARAQRAGGWLRLAAVPPHVRRVFERTDLDRLFPRYPDVASAATGRAVASGEERGAAAGGGARAVSGVTVSRDGRVAAAGRGGRVVSRGGRPAAAGDAGRAGSGRDGRAVPVDDGRVGSGEDGHGGGGW</sequence>
<dbReference type="AlphaFoldDB" id="A0A2P8I2Y0"/>
<comment type="caution">
    <text evidence="3">The sequence shown here is derived from an EMBL/GenBank/DDBJ whole genome shotgun (WGS) entry which is preliminary data.</text>
</comment>
<dbReference type="Proteomes" id="UP000241118">
    <property type="component" value="Unassembled WGS sequence"/>
</dbReference>
<organism evidence="3 4">
    <name type="scientific">Saccharothrix carnea</name>
    <dbReference type="NCBI Taxonomy" id="1280637"/>
    <lineage>
        <taxon>Bacteria</taxon>
        <taxon>Bacillati</taxon>
        <taxon>Actinomycetota</taxon>
        <taxon>Actinomycetes</taxon>
        <taxon>Pseudonocardiales</taxon>
        <taxon>Pseudonocardiaceae</taxon>
        <taxon>Saccharothrix</taxon>
    </lineage>
</organism>
<dbReference type="RefSeq" id="WP_245950532.1">
    <property type="nucleotide sequence ID" value="NZ_PYAX01000011.1"/>
</dbReference>
<keyword evidence="4" id="KW-1185">Reference proteome</keyword>
<dbReference type="GO" id="GO:0043856">
    <property type="term" value="F:anti-sigma factor antagonist activity"/>
    <property type="evidence" value="ECO:0007669"/>
    <property type="project" value="TreeGrafter"/>
</dbReference>
<feature type="compositionally biased region" description="Basic and acidic residues" evidence="1">
    <location>
        <begin position="182"/>
        <end position="208"/>
    </location>
</feature>
<accession>A0A2P8I2Y0</accession>
<evidence type="ECO:0000313" key="4">
    <source>
        <dbReference type="Proteomes" id="UP000241118"/>
    </source>
</evidence>
<dbReference type="PANTHER" id="PTHR33495:SF2">
    <property type="entry name" value="ANTI-SIGMA FACTOR ANTAGONIST TM_1081-RELATED"/>
    <property type="match status" value="1"/>
</dbReference>
<reference evidence="3 4" key="1">
    <citation type="submission" date="2018-03" db="EMBL/GenBank/DDBJ databases">
        <title>Genomic Encyclopedia of Type Strains, Phase III (KMG-III): the genomes of soil and plant-associated and newly described type strains.</title>
        <authorList>
            <person name="Whitman W."/>
        </authorList>
    </citation>
    <scope>NUCLEOTIDE SEQUENCE [LARGE SCALE GENOMIC DNA]</scope>
    <source>
        <strain evidence="3 4">CGMCC 4.7097</strain>
    </source>
</reference>
<dbReference type="PANTHER" id="PTHR33495">
    <property type="entry name" value="ANTI-SIGMA FACTOR ANTAGONIST TM_1081-RELATED-RELATED"/>
    <property type="match status" value="1"/>
</dbReference>
<dbReference type="EMBL" id="PYAX01000011">
    <property type="protein sequence ID" value="PSL52831.1"/>
    <property type="molecule type" value="Genomic_DNA"/>
</dbReference>
<feature type="compositionally biased region" description="Low complexity" evidence="1">
    <location>
        <begin position="157"/>
        <end position="177"/>
    </location>
</feature>
<dbReference type="CDD" id="cd07043">
    <property type="entry name" value="STAS_anti-anti-sigma_factors"/>
    <property type="match status" value="1"/>
</dbReference>
<dbReference type="SUPFAM" id="SSF52091">
    <property type="entry name" value="SpoIIaa-like"/>
    <property type="match status" value="1"/>
</dbReference>
<dbReference type="InterPro" id="IPR002645">
    <property type="entry name" value="STAS_dom"/>
</dbReference>
<feature type="domain" description="STAS" evidence="2">
    <location>
        <begin position="25"/>
        <end position="125"/>
    </location>
</feature>
<dbReference type="Pfam" id="PF01740">
    <property type="entry name" value="STAS"/>
    <property type="match status" value="1"/>
</dbReference>
<evidence type="ECO:0000259" key="2">
    <source>
        <dbReference type="PROSITE" id="PS50801"/>
    </source>
</evidence>
<name>A0A2P8I2Y0_SACCR</name>
<protein>
    <submittedName>
        <fullName evidence="3">Anti-anti-sigma factor</fullName>
    </submittedName>
</protein>